<reference evidence="1" key="1">
    <citation type="submission" date="2020-02" db="EMBL/GenBank/DDBJ databases">
        <authorList>
            <person name="Meier V. D."/>
        </authorList>
    </citation>
    <scope>NUCLEOTIDE SEQUENCE</scope>
    <source>
        <strain evidence="1">AVDCRST_MAG41</strain>
    </source>
</reference>
<protein>
    <submittedName>
        <fullName evidence="1">Uncharacterized protein</fullName>
    </submittedName>
</protein>
<evidence type="ECO:0000313" key="1">
    <source>
        <dbReference type="EMBL" id="CAA9275013.1"/>
    </source>
</evidence>
<gene>
    <name evidence="1" type="ORF">AVDCRST_MAG41-3182</name>
</gene>
<proteinExistence type="predicted"/>
<dbReference type="EMBL" id="CADCTP010000289">
    <property type="protein sequence ID" value="CAA9275013.1"/>
    <property type="molecule type" value="Genomic_DNA"/>
</dbReference>
<sequence length="95" mass="9457">MTGTPAGPGPLGEEARLLVEAAREWAARTFPDAERHLATCQWCPVCRGVAALRSPDVGEKVALAVTAAATALAAVLDSVSAPPAGAAEPANPAAA</sequence>
<accession>A0A6J4JC28</accession>
<dbReference type="AlphaFoldDB" id="A0A6J4JC28"/>
<feature type="non-terminal residue" evidence="1">
    <location>
        <position position="95"/>
    </location>
</feature>
<name>A0A6J4JC28_9ACTN</name>
<organism evidence="1">
    <name type="scientific">uncultured Mycobacteriales bacterium</name>
    <dbReference type="NCBI Taxonomy" id="581187"/>
    <lineage>
        <taxon>Bacteria</taxon>
        <taxon>Bacillati</taxon>
        <taxon>Actinomycetota</taxon>
        <taxon>Actinomycetes</taxon>
        <taxon>Mycobacteriales</taxon>
        <taxon>environmental samples</taxon>
    </lineage>
</organism>